<keyword evidence="4 9" id="KW-0997">Cell inner membrane</keyword>
<name>A0A1U7JF75_9HYPH</name>
<dbReference type="GO" id="GO:0022857">
    <property type="term" value="F:transmembrane transporter activity"/>
    <property type="evidence" value="ECO:0007669"/>
    <property type="project" value="UniProtKB-UniRule"/>
</dbReference>
<evidence type="ECO:0000256" key="8">
    <source>
        <dbReference type="ARBA" id="ARBA00038436"/>
    </source>
</evidence>
<keyword evidence="6 9" id="KW-1133">Transmembrane helix</keyword>
<evidence type="ECO:0000313" key="12">
    <source>
        <dbReference type="Proteomes" id="UP000185783"/>
    </source>
</evidence>
<keyword evidence="2 9" id="KW-0813">Transport</keyword>
<evidence type="ECO:0000313" key="11">
    <source>
        <dbReference type="EMBL" id="OKL43355.1"/>
    </source>
</evidence>
<evidence type="ECO:0000256" key="6">
    <source>
        <dbReference type="ARBA" id="ARBA00022989"/>
    </source>
</evidence>
<evidence type="ECO:0000256" key="4">
    <source>
        <dbReference type="ARBA" id="ARBA00022519"/>
    </source>
</evidence>
<dbReference type="Proteomes" id="UP000185783">
    <property type="component" value="Unassembled WGS sequence"/>
</dbReference>
<evidence type="ECO:0000256" key="7">
    <source>
        <dbReference type="ARBA" id="ARBA00023136"/>
    </source>
</evidence>
<feature type="transmembrane region" description="Helical" evidence="9">
    <location>
        <begin position="55"/>
        <end position="78"/>
    </location>
</feature>
<dbReference type="GO" id="GO:0015740">
    <property type="term" value="P:C4-dicarboxylate transport"/>
    <property type="evidence" value="ECO:0007669"/>
    <property type="project" value="TreeGrafter"/>
</dbReference>
<evidence type="ECO:0000259" key="10">
    <source>
        <dbReference type="Pfam" id="PF04290"/>
    </source>
</evidence>
<dbReference type="OrthoDB" id="7843639at2"/>
<comment type="similarity">
    <text evidence="8 9">Belongs to the TRAP transporter small permease family.</text>
</comment>
<keyword evidence="7 9" id="KW-0472">Membrane</keyword>
<dbReference type="AlphaFoldDB" id="A0A1U7JF75"/>
<comment type="subunit">
    <text evidence="9">The complex comprises the extracytoplasmic solute receptor protein and the two transmembrane proteins.</text>
</comment>
<evidence type="ECO:0000256" key="9">
    <source>
        <dbReference type="RuleBase" id="RU369079"/>
    </source>
</evidence>
<comment type="caution">
    <text evidence="11">The sequence shown here is derived from an EMBL/GenBank/DDBJ whole genome shotgun (WGS) entry which is preliminary data.</text>
</comment>
<comment type="subcellular location">
    <subcellularLocation>
        <location evidence="1 9">Cell inner membrane</location>
        <topology evidence="1 9">Multi-pass membrane protein</topology>
    </subcellularLocation>
</comment>
<evidence type="ECO:0000256" key="2">
    <source>
        <dbReference type="ARBA" id="ARBA00022448"/>
    </source>
</evidence>
<evidence type="ECO:0000256" key="1">
    <source>
        <dbReference type="ARBA" id="ARBA00004429"/>
    </source>
</evidence>
<evidence type="ECO:0000256" key="5">
    <source>
        <dbReference type="ARBA" id="ARBA00022692"/>
    </source>
</evidence>
<dbReference type="GO" id="GO:0005886">
    <property type="term" value="C:plasma membrane"/>
    <property type="evidence" value="ECO:0007669"/>
    <property type="project" value="UniProtKB-SubCell"/>
</dbReference>
<proteinExistence type="inferred from homology"/>
<reference evidence="11 12" key="1">
    <citation type="submission" date="2016-03" db="EMBL/GenBank/DDBJ databases">
        <title>Genome sequence of Nesiotobacter sp. nov., a moderately halophilic alphaproteobacterium isolated from the Yellow Sea, China.</title>
        <authorList>
            <person name="Zhang G."/>
            <person name="Zhang R."/>
        </authorList>
    </citation>
    <scope>NUCLEOTIDE SEQUENCE [LARGE SCALE GENOMIC DNA]</scope>
    <source>
        <strain evidence="11 12">WB1-6</strain>
    </source>
</reference>
<accession>A0A1U7JF75</accession>
<keyword evidence="5 9" id="KW-0812">Transmembrane</keyword>
<feature type="transmembrane region" description="Helical" evidence="9">
    <location>
        <begin position="99"/>
        <end position="119"/>
    </location>
</feature>
<evidence type="ECO:0000256" key="3">
    <source>
        <dbReference type="ARBA" id="ARBA00022475"/>
    </source>
</evidence>
<dbReference type="Pfam" id="PF04290">
    <property type="entry name" value="DctQ"/>
    <property type="match status" value="1"/>
</dbReference>
<dbReference type="PANTHER" id="PTHR35011:SF5">
    <property type="entry name" value="SIALIC ACID TRAP TRANSPORTER SMALL PERMEASE PROTEIN SIAQ"/>
    <property type="match status" value="1"/>
</dbReference>
<keyword evidence="12" id="KW-1185">Reference proteome</keyword>
<feature type="transmembrane region" description="Helical" evidence="9">
    <location>
        <begin position="29"/>
        <end position="49"/>
    </location>
</feature>
<dbReference type="PANTHER" id="PTHR35011">
    <property type="entry name" value="2,3-DIKETO-L-GULONATE TRAP TRANSPORTER SMALL PERMEASE PROTEIN YIAM"/>
    <property type="match status" value="1"/>
</dbReference>
<dbReference type="InterPro" id="IPR055348">
    <property type="entry name" value="DctQ"/>
</dbReference>
<comment type="function">
    <text evidence="9">Part of the tripartite ATP-independent periplasmic (TRAP) transport system.</text>
</comment>
<keyword evidence="3" id="KW-1003">Cell membrane</keyword>
<feature type="domain" description="Tripartite ATP-independent periplasmic transporters DctQ component" evidence="10">
    <location>
        <begin position="39"/>
        <end position="165"/>
    </location>
</feature>
<dbReference type="RefSeq" id="WP_051269218.1">
    <property type="nucleotide sequence ID" value="NZ_LVVZ01000020.1"/>
</dbReference>
<organism evidence="11 12">
    <name type="scientific">Pseudovibrio exalbescens</name>
    <dbReference type="NCBI Taxonomy" id="197461"/>
    <lineage>
        <taxon>Bacteria</taxon>
        <taxon>Pseudomonadati</taxon>
        <taxon>Pseudomonadota</taxon>
        <taxon>Alphaproteobacteria</taxon>
        <taxon>Hyphomicrobiales</taxon>
        <taxon>Stappiaceae</taxon>
        <taxon>Pseudovibrio</taxon>
    </lineage>
</organism>
<dbReference type="InterPro" id="IPR007387">
    <property type="entry name" value="TRAP_DctQ"/>
</dbReference>
<feature type="transmembrane region" description="Helical" evidence="9">
    <location>
        <begin position="139"/>
        <end position="163"/>
    </location>
</feature>
<dbReference type="STRING" id="197461.A3843_14110"/>
<dbReference type="EMBL" id="LVVZ01000020">
    <property type="protein sequence ID" value="OKL43355.1"/>
    <property type="molecule type" value="Genomic_DNA"/>
</dbReference>
<sequence>MMGARLVRALISQNGYMAMLEGYYKFENLILKVLLGACVVLVVVASLARWVGYPIIWSVDIAQLLFIWICFLGANQALRHDQHIGVDFLIRRCPKKLQYLVEAVGYALTIAFLLALIRYGYDLTTMNVERRLSDTDMSYAWVTAAVPVGCALLALTSVGKFFVALQKLLGKAEG</sequence>
<gene>
    <name evidence="11" type="ORF">A3843_14110</name>
</gene>
<protein>
    <recommendedName>
        <fullName evidence="9">TRAP transporter small permease protein</fullName>
    </recommendedName>
</protein>